<organism evidence="1 2">
    <name type="scientific">Plastoroseomonas hellenica</name>
    <dbReference type="NCBI Taxonomy" id="2687306"/>
    <lineage>
        <taxon>Bacteria</taxon>
        <taxon>Pseudomonadati</taxon>
        <taxon>Pseudomonadota</taxon>
        <taxon>Alphaproteobacteria</taxon>
        <taxon>Acetobacterales</taxon>
        <taxon>Acetobacteraceae</taxon>
        <taxon>Plastoroseomonas</taxon>
    </lineage>
</organism>
<dbReference type="Pfam" id="PF09939">
    <property type="entry name" value="DUF2171"/>
    <property type="match status" value="1"/>
</dbReference>
<keyword evidence="2" id="KW-1185">Reference proteome</keyword>
<protein>
    <submittedName>
        <fullName evidence="1">DUF2171 domain-containing protein</fullName>
    </submittedName>
</protein>
<proteinExistence type="predicted"/>
<dbReference type="RefSeq" id="WP_211853549.1">
    <property type="nucleotide sequence ID" value="NZ_JAAGBB010000018.1"/>
</dbReference>
<dbReference type="Proteomes" id="UP001196870">
    <property type="component" value="Unassembled WGS sequence"/>
</dbReference>
<name>A0ABS5F171_9PROT</name>
<comment type="caution">
    <text evidence="1">The sequence shown here is derived from an EMBL/GenBank/DDBJ whole genome shotgun (WGS) entry which is preliminary data.</text>
</comment>
<reference evidence="2" key="1">
    <citation type="journal article" date="2021" name="Syst. Appl. Microbiol.">
        <title>Roseomonas hellenica sp. nov., isolated from roots of wild-growing Alkanna tinctoria.</title>
        <authorList>
            <person name="Rat A."/>
            <person name="Naranjo H.D."/>
            <person name="Lebbe L."/>
            <person name="Cnockaert M."/>
            <person name="Krigas N."/>
            <person name="Grigoriadou K."/>
            <person name="Maloupa E."/>
            <person name="Willems A."/>
        </authorList>
    </citation>
    <scope>NUCLEOTIDE SEQUENCE [LARGE SCALE GENOMIC DNA]</scope>
    <source>
        <strain evidence="2">LMG 31523</strain>
    </source>
</reference>
<dbReference type="EMBL" id="JAAGBB010000018">
    <property type="protein sequence ID" value="MBR0665880.1"/>
    <property type="molecule type" value="Genomic_DNA"/>
</dbReference>
<evidence type="ECO:0000313" key="2">
    <source>
        <dbReference type="Proteomes" id="UP001196870"/>
    </source>
</evidence>
<accession>A0ABS5F171</accession>
<sequence>MINPNQITEHMEVVGSCGNHVGTVDHLDGDRIKLTKDDSADGHHHFLDISAVAEVKDGKVVTKMNHKQALAQLH</sequence>
<evidence type="ECO:0000313" key="1">
    <source>
        <dbReference type="EMBL" id="MBR0665880.1"/>
    </source>
</evidence>
<dbReference type="InterPro" id="IPR018684">
    <property type="entry name" value="DUF2171"/>
</dbReference>
<gene>
    <name evidence="1" type="ORF">GXW71_16095</name>
</gene>